<protein>
    <submittedName>
        <fullName evidence="2">Uncharacterized protein</fullName>
    </submittedName>
</protein>
<proteinExistence type="predicted"/>
<feature type="transmembrane region" description="Helical" evidence="1">
    <location>
        <begin position="118"/>
        <end position="140"/>
    </location>
</feature>
<dbReference type="GeneID" id="36396844"/>
<keyword evidence="1" id="KW-1133">Transmembrane helix</keyword>
<evidence type="ECO:0000313" key="3">
    <source>
        <dbReference type="Proteomes" id="UP000054928"/>
    </source>
</evidence>
<accession>A0A0P1ATF1</accession>
<dbReference type="AlphaFoldDB" id="A0A0P1ATF1"/>
<feature type="transmembrane region" description="Helical" evidence="1">
    <location>
        <begin position="73"/>
        <end position="90"/>
    </location>
</feature>
<keyword evidence="1" id="KW-0472">Membrane</keyword>
<name>A0A0P1ATF1_PLAHL</name>
<evidence type="ECO:0000313" key="2">
    <source>
        <dbReference type="EMBL" id="CEG45498.1"/>
    </source>
</evidence>
<evidence type="ECO:0000256" key="1">
    <source>
        <dbReference type="SAM" id="Phobius"/>
    </source>
</evidence>
<dbReference type="EMBL" id="CCYD01001583">
    <property type="protein sequence ID" value="CEG45498.1"/>
    <property type="molecule type" value="Genomic_DNA"/>
</dbReference>
<dbReference type="RefSeq" id="XP_024581867.1">
    <property type="nucleotide sequence ID" value="XM_024716250.1"/>
</dbReference>
<sequence length="182" mass="20812">MSLLKIFNMAFSLTVMYMTTMLYISSKVGFPLPFLEQIGSVVLTIYIPIVVLLVLGTSPFTKNSECRPYFRRFQRFQLAYLTLAIIYPYYKALYDFTPSPYRTFTVIMLPIWKFGSKYLVFTFHICQHVKCWIFALICIIHCCRFGTHISGISRTSGQCIFGSAITKSATNVSRLSAANVIV</sequence>
<keyword evidence="1" id="KW-0812">Transmembrane</keyword>
<feature type="transmembrane region" description="Helical" evidence="1">
    <location>
        <begin position="38"/>
        <end position="61"/>
    </location>
</feature>
<dbReference type="Proteomes" id="UP000054928">
    <property type="component" value="Unassembled WGS sequence"/>
</dbReference>
<reference evidence="3" key="1">
    <citation type="submission" date="2014-09" db="EMBL/GenBank/DDBJ databases">
        <authorList>
            <person name="Sharma Rahul"/>
            <person name="Thines Marco"/>
        </authorList>
    </citation>
    <scope>NUCLEOTIDE SEQUENCE [LARGE SCALE GENOMIC DNA]</scope>
</reference>
<keyword evidence="3" id="KW-1185">Reference proteome</keyword>
<feature type="transmembrane region" description="Helical" evidence="1">
    <location>
        <begin position="7"/>
        <end position="26"/>
    </location>
</feature>
<organism evidence="2 3">
    <name type="scientific">Plasmopara halstedii</name>
    <name type="common">Downy mildew of sunflower</name>
    <dbReference type="NCBI Taxonomy" id="4781"/>
    <lineage>
        <taxon>Eukaryota</taxon>
        <taxon>Sar</taxon>
        <taxon>Stramenopiles</taxon>
        <taxon>Oomycota</taxon>
        <taxon>Peronosporomycetes</taxon>
        <taxon>Peronosporales</taxon>
        <taxon>Peronosporaceae</taxon>
        <taxon>Plasmopara</taxon>
    </lineage>
</organism>
<dbReference type="OrthoDB" id="128500at2759"/>